<dbReference type="EMBL" id="JACAZI010000033">
    <property type="protein sequence ID" value="KAF7330353.1"/>
    <property type="molecule type" value="Genomic_DNA"/>
</dbReference>
<evidence type="ECO:0000256" key="3">
    <source>
        <dbReference type="ARBA" id="ARBA00022884"/>
    </source>
</evidence>
<keyword evidence="5" id="KW-0687">Ribonucleoprotein</keyword>
<comment type="similarity">
    <text evidence="2 5">Belongs to the NRAP family.</text>
</comment>
<evidence type="ECO:0000256" key="1">
    <source>
        <dbReference type="ARBA" id="ARBA00004604"/>
    </source>
</evidence>
<feature type="domain" description="Nrap protein" evidence="10">
    <location>
        <begin position="679"/>
        <end position="902"/>
    </location>
</feature>
<feature type="domain" description="Nrap protein" evidence="12">
    <location>
        <begin position="1068"/>
        <end position="1128"/>
    </location>
</feature>
<feature type="compositionally biased region" description="Acidic residues" evidence="6">
    <location>
        <begin position="36"/>
        <end position="48"/>
    </location>
</feature>
<feature type="domain" description="Nrap protein" evidence="7">
    <location>
        <begin position="197"/>
        <end position="333"/>
    </location>
</feature>
<evidence type="ECO:0000256" key="4">
    <source>
        <dbReference type="ARBA" id="ARBA00023242"/>
    </source>
</evidence>
<dbReference type="InterPro" id="IPR035368">
    <property type="entry name" value="Nrap_D3"/>
</dbReference>
<evidence type="ECO:0000259" key="11">
    <source>
        <dbReference type="Pfam" id="PF17406"/>
    </source>
</evidence>
<dbReference type="GO" id="GO:0006409">
    <property type="term" value="P:tRNA export from nucleus"/>
    <property type="evidence" value="ECO:0007669"/>
    <property type="project" value="TreeGrafter"/>
</dbReference>
<evidence type="ECO:0000256" key="6">
    <source>
        <dbReference type="SAM" id="MobiDB-lite"/>
    </source>
</evidence>
<dbReference type="InterPro" id="IPR005554">
    <property type="entry name" value="NOL6/Upt22"/>
</dbReference>
<dbReference type="InterPro" id="IPR035371">
    <property type="entry name" value="Nrap_D6"/>
</dbReference>
<dbReference type="InterPro" id="IPR035369">
    <property type="entry name" value="Nrap_D4"/>
</dbReference>
<dbReference type="GO" id="GO:0003723">
    <property type="term" value="F:RNA binding"/>
    <property type="evidence" value="ECO:0007669"/>
    <property type="project" value="UniProtKB-KW"/>
</dbReference>
<evidence type="ECO:0000259" key="10">
    <source>
        <dbReference type="Pfam" id="PF17405"/>
    </source>
</evidence>
<dbReference type="Gene3D" id="1.10.1410.10">
    <property type="match status" value="2"/>
</dbReference>
<name>A0A8H6WXB2_9AGAR</name>
<keyword evidence="4 5" id="KW-0539">Nucleus</keyword>
<evidence type="ECO:0000259" key="9">
    <source>
        <dbReference type="Pfam" id="PF17404"/>
    </source>
</evidence>
<dbReference type="Pfam" id="PF17406">
    <property type="entry name" value="Nrap_D5"/>
    <property type="match status" value="1"/>
</dbReference>
<accession>A0A8H6WXB2</accession>
<evidence type="ECO:0000256" key="5">
    <source>
        <dbReference type="RuleBase" id="RU364032"/>
    </source>
</evidence>
<feature type="region of interest" description="Disordered" evidence="6">
    <location>
        <begin position="1"/>
        <end position="77"/>
    </location>
</feature>
<gene>
    <name evidence="13" type="ORF">MVEN_02473600</name>
</gene>
<sequence length="1225" mass="135229">MALNLKRKRDGDVQPRKTRRLSEDETEAISGPEDLGQNEDEDHDDEEWGGIAPTQGQTATPAENSGPGTKPKLPPTGEELRVINDAKNLFKSSTFKLQIDALLPNVRPKAARIPPLDRFLQTLHSVLMAAPPVAPQHPLEAARRLIKKGVSVPYCLPQPLEDTNWKVAFEKPSDITLVGSWPNKIAVKGKDGSKFGVDLAVEMPSNLFQEKDYLNGRFFHKRAFYLATLAATIQDSKSLNVDVTYESASNDPRLTKLVLEPRKDETPIDFTKLNARVCIIPVLATTSPIPLHRLSPSHSNIRISGDSDAVSAPTPLYNSALLTALTPKTHLLSTFALKEHTPSFGDALALLRVWANQRGYGEGSRLCVRGFDSLGPWWAVLLSLLVFGEEPRGKGTKRKPLGRGLSSYQLFRAALDFLSRHDFEKEAAFHKTKEGHRFPPEEYQAHHEAVLVDPSSTLNVLSGVPIGSLQLLQNDAQKTLEKLNATSIGSDPFADVFLKDHRDLSTRFDTVIRVDISAAKPRSPSLHSTLDTGSPASALISSVAALARQGLGNRAKAITILHPSSSTRPLSQALPTNPDVIYIGLIHDTRNAFRLVDHGPAADEPDPVVAERFREFWGDKAELRRFKDGRIIESVVWDIKSADERSHVPAMIVRHVLQRHFGLEDVAVVQSWQVGFDEVVRLPEAVSRAYTGSGAAVGFKGAMMAFDGLVKELKALNEELPLSLATVSAVSEQLRYTSVFSPVPLSESLAPSLPQNARYLPAMEMILQFEKSAKWPDELRAIQKIKLAFFERMASALMTSVTGLKATVVVGDGVITSEIQDNSRLEIVSPDGWAFSARIWHDREATLLDRLITGKNALPHINLPSEKKKGKEHQDAVDAKEVYVRRFIHAPRHHRAVAALNHRFAAYSPTVRLVKRWLASHWVLHGHISEEAVEILCASAFVGDGSDVDADPESVVAERASVPASKERGFATVVEFLKDWKWEEGLFVHLYGREAKAGDPLPASTTSRAGVWKISTEVDQEGNVWTLHGPDVMVAHRVRALAKATWSCLQEMEEGKLDVKSIFIHPTDDYDFLVRLDPAALPRYAQNVDSSLATGGRYANLPREDSSPVLRPGFDPARLLYDDLQAPYIRQHVQNFLRSIWRRPVRCRLGSDSQAAPAIPGPGRVFECPGEKGTNDKCRGKTSSLLHQEKEKEKDKSLVVLNEASVLSEIERLGCGLVSGITVQV</sequence>
<keyword evidence="13" id="KW-0413">Isomerase</keyword>
<dbReference type="Pfam" id="PF17404">
    <property type="entry name" value="Nrap_D3"/>
    <property type="match status" value="1"/>
</dbReference>
<evidence type="ECO:0000313" key="14">
    <source>
        <dbReference type="Proteomes" id="UP000620124"/>
    </source>
</evidence>
<dbReference type="InterPro" id="IPR035370">
    <property type="entry name" value="Nrap_D5"/>
</dbReference>
<feature type="compositionally biased region" description="Low complexity" evidence="6">
    <location>
        <begin position="66"/>
        <end position="77"/>
    </location>
</feature>
<dbReference type="Pfam" id="PF17403">
    <property type="entry name" value="Nrap_D2"/>
    <property type="match status" value="1"/>
</dbReference>
<keyword evidence="5" id="KW-0690">Ribosome biogenesis</keyword>
<dbReference type="GO" id="GO:0032040">
    <property type="term" value="C:small-subunit processome"/>
    <property type="evidence" value="ECO:0007669"/>
    <property type="project" value="TreeGrafter"/>
</dbReference>
<keyword evidence="5" id="KW-0698">rRNA processing</keyword>
<dbReference type="GO" id="GO:0034456">
    <property type="term" value="C:UTP-C complex"/>
    <property type="evidence" value="ECO:0007669"/>
    <property type="project" value="TreeGrafter"/>
</dbReference>
<keyword evidence="14" id="KW-1185">Reference proteome</keyword>
<dbReference type="AlphaFoldDB" id="A0A8H6WXB2"/>
<evidence type="ECO:0000259" key="8">
    <source>
        <dbReference type="Pfam" id="PF17403"/>
    </source>
</evidence>
<feature type="domain" description="Nrap protein" evidence="11">
    <location>
        <begin position="904"/>
        <end position="1064"/>
    </location>
</feature>
<feature type="domain" description="Nrap protein" evidence="8">
    <location>
        <begin position="343"/>
        <end position="499"/>
    </location>
</feature>
<dbReference type="Pfam" id="PF17407">
    <property type="entry name" value="Nrap_D6"/>
    <property type="match status" value="1"/>
</dbReference>
<dbReference type="Proteomes" id="UP000620124">
    <property type="component" value="Unassembled WGS sequence"/>
</dbReference>
<dbReference type="GO" id="GO:0016853">
    <property type="term" value="F:isomerase activity"/>
    <property type="evidence" value="ECO:0007669"/>
    <property type="project" value="UniProtKB-KW"/>
</dbReference>
<evidence type="ECO:0000259" key="12">
    <source>
        <dbReference type="Pfam" id="PF17407"/>
    </source>
</evidence>
<dbReference type="PANTHER" id="PTHR17972">
    <property type="entry name" value="NUCLEOLAR RNA-ASSOCIATED PROTEIN"/>
    <property type="match status" value="1"/>
</dbReference>
<comment type="subcellular location">
    <subcellularLocation>
        <location evidence="1 5">Nucleus</location>
        <location evidence="1 5">Nucleolus</location>
    </subcellularLocation>
</comment>
<dbReference type="Pfam" id="PF17405">
    <property type="entry name" value="Nrap_D4"/>
    <property type="match status" value="1"/>
</dbReference>
<feature type="domain" description="Nrap protein" evidence="9">
    <location>
        <begin position="506"/>
        <end position="661"/>
    </location>
</feature>
<proteinExistence type="inferred from homology"/>
<evidence type="ECO:0000313" key="13">
    <source>
        <dbReference type="EMBL" id="KAF7330353.1"/>
    </source>
</evidence>
<reference evidence="13" key="1">
    <citation type="submission" date="2020-05" db="EMBL/GenBank/DDBJ databases">
        <title>Mycena genomes resolve the evolution of fungal bioluminescence.</title>
        <authorList>
            <person name="Tsai I.J."/>
        </authorList>
    </citation>
    <scope>NUCLEOTIDE SEQUENCE</scope>
    <source>
        <strain evidence="13">CCC161011</strain>
    </source>
</reference>
<dbReference type="Pfam" id="PF03813">
    <property type="entry name" value="Nrap"/>
    <property type="match status" value="1"/>
</dbReference>
<feature type="compositionally biased region" description="Polar residues" evidence="6">
    <location>
        <begin position="54"/>
        <end position="63"/>
    </location>
</feature>
<dbReference type="InterPro" id="IPR035367">
    <property type="entry name" value="Nrap_D2"/>
</dbReference>
<dbReference type="PANTHER" id="PTHR17972:SF0">
    <property type="entry name" value="NUCLEOLAR PROTEIN 6"/>
    <property type="match status" value="1"/>
</dbReference>
<comment type="caution">
    <text evidence="13">The sequence shown here is derived from an EMBL/GenBank/DDBJ whole genome shotgun (WGS) entry which is preliminary data.</text>
</comment>
<evidence type="ECO:0000259" key="7">
    <source>
        <dbReference type="Pfam" id="PF03813"/>
    </source>
</evidence>
<dbReference type="GO" id="GO:0006364">
    <property type="term" value="P:rRNA processing"/>
    <property type="evidence" value="ECO:0007669"/>
    <property type="project" value="UniProtKB-KW"/>
</dbReference>
<evidence type="ECO:0000256" key="2">
    <source>
        <dbReference type="ARBA" id="ARBA00006674"/>
    </source>
</evidence>
<keyword evidence="3 5" id="KW-0694">RNA-binding</keyword>
<protein>
    <recommendedName>
        <fullName evidence="5">U3 small nucleolar RNA-associated protein 22</fullName>
    </recommendedName>
</protein>
<organism evidence="13 14">
    <name type="scientific">Mycena venus</name>
    <dbReference type="NCBI Taxonomy" id="2733690"/>
    <lineage>
        <taxon>Eukaryota</taxon>
        <taxon>Fungi</taxon>
        <taxon>Dikarya</taxon>
        <taxon>Basidiomycota</taxon>
        <taxon>Agaricomycotina</taxon>
        <taxon>Agaricomycetes</taxon>
        <taxon>Agaricomycetidae</taxon>
        <taxon>Agaricales</taxon>
        <taxon>Marasmiineae</taxon>
        <taxon>Mycenaceae</taxon>
        <taxon>Mycena</taxon>
    </lineage>
</organism>
<dbReference type="OrthoDB" id="10251401at2759"/>
<feature type="compositionally biased region" description="Basic and acidic residues" evidence="6">
    <location>
        <begin position="9"/>
        <end position="23"/>
    </location>
</feature>
<dbReference type="GO" id="GO:0032545">
    <property type="term" value="C:CURI complex"/>
    <property type="evidence" value="ECO:0007669"/>
    <property type="project" value="TreeGrafter"/>
</dbReference>
<dbReference type="InterPro" id="IPR035082">
    <property type="entry name" value="Nrap_D1"/>
</dbReference>